<dbReference type="GO" id="GO:1901264">
    <property type="term" value="P:carbohydrate derivative transport"/>
    <property type="evidence" value="ECO:0007669"/>
    <property type="project" value="TreeGrafter"/>
</dbReference>
<evidence type="ECO:0000313" key="11">
    <source>
        <dbReference type="EMBL" id="BDR55947.1"/>
    </source>
</evidence>
<keyword evidence="2 8" id="KW-0813">Transport</keyword>
<feature type="transmembrane region" description="Helical" evidence="9">
    <location>
        <begin position="180"/>
        <end position="200"/>
    </location>
</feature>
<feature type="transmembrane region" description="Helical" evidence="9">
    <location>
        <begin position="396"/>
        <end position="414"/>
    </location>
</feature>
<feature type="domain" description="PTS EIIC type-3" evidence="10">
    <location>
        <begin position="10"/>
        <end position="413"/>
    </location>
</feature>
<feature type="transmembrane region" description="Helical" evidence="9">
    <location>
        <begin position="372"/>
        <end position="390"/>
    </location>
</feature>
<dbReference type="EMBL" id="AP026801">
    <property type="protein sequence ID" value="BDR55947.1"/>
    <property type="molecule type" value="Genomic_DNA"/>
</dbReference>
<dbReference type="NCBIfam" id="TIGR00359">
    <property type="entry name" value="cello_pts_IIC"/>
    <property type="match status" value="1"/>
</dbReference>
<dbReference type="NCBIfam" id="TIGR00410">
    <property type="entry name" value="lacE"/>
    <property type="match status" value="1"/>
</dbReference>
<dbReference type="GO" id="GO:0005886">
    <property type="term" value="C:plasma membrane"/>
    <property type="evidence" value="ECO:0007669"/>
    <property type="project" value="UniProtKB-SubCell"/>
</dbReference>
<evidence type="ECO:0000313" key="12">
    <source>
        <dbReference type="Proteomes" id="UP001321804"/>
    </source>
</evidence>
<dbReference type="Pfam" id="PF02378">
    <property type="entry name" value="PTS_EIIC"/>
    <property type="match status" value="1"/>
</dbReference>
<sequence>MSEKKSSNFLNQKLIPFFNKLAASRHLVAMRDGMTAAIPVIIIGSFFMIIAQFPIPAYLNFMGKVFGPHWSDVAQYITNASFHIMGLVAVAGISYSLAKSYKVDAFSAMIIAIAAFILTIPLKTDKGGEMWVPLKQLDSSGLFIAIIVGLFVTDLYVWIVHKNLTIKMPDSVPPAVSNSFASLFPGAISLIVVWLVRLAVEASPMKSIPNVIVFFLQAPLGQLSNTLGGALVTELVISILWIFGIHGSNTVAGVLQPIWLTAMAQNAAALKAGHVLPNIVTEQFYDNFIHMGGSGATIGLALLIAFTSKSKEYKTLGELVVGPAVFNVNEPIIFGLPIVLNYKMVIPFIAAPLVNVTTTYFAMKLGLVAKTIGVMVPWVTPPVISGYIATGHISGAVMQIINIVLDLLIYWVFFKSMDNDKLKQERALAAD</sequence>
<dbReference type="Proteomes" id="UP001321804">
    <property type="component" value="Chromosome"/>
</dbReference>
<dbReference type="InterPro" id="IPR004501">
    <property type="entry name" value="PTS_EIIC_3"/>
</dbReference>
<dbReference type="KEGG" id="xak:KIMC2_05090"/>
<dbReference type="RefSeq" id="WP_317697719.1">
    <property type="nucleotide sequence ID" value="NZ_AP026801.1"/>
</dbReference>
<evidence type="ECO:0000256" key="2">
    <source>
        <dbReference type="ARBA" id="ARBA00022448"/>
    </source>
</evidence>
<keyword evidence="5 9" id="KW-0812">Transmembrane</keyword>
<comment type="function">
    <text evidence="8">The phosphoenolpyruvate-dependent sugar phosphotransferase system (PTS), a major carbohydrate active -transport system, catalyzes the phosphorylation of incoming sugar substrates concomitant with their translocation across the cell membrane.</text>
</comment>
<dbReference type="InterPro" id="IPR003352">
    <property type="entry name" value="PTS_EIIC"/>
</dbReference>
<dbReference type="GO" id="GO:0009401">
    <property type="term" value="P:phosphoenolpyruvate-dependent sugar phosphotransferase system"/>
    <property type="evidence" value="ECO:0007669"/>
    <property type="project" value="InterPro"/>
</dbReference>
<feature type="transmembrane region" description="Helical" evidence="9">
    <location>
        <begin position="73"/>
        <end position="98"/>
    </location>
</feature>
<keyword evidence="7 8" id="KW-0472">Membrane</keyword>
<evidence type="ECO:0000256" key="7">
    <source>
        <dbReference type="ARBA" id="ARBA00023136"/>
    </source>
</evidence>
<comment type="subcellular location">
    <subcellularLocation>
        <location evidence="1">Cell membrane</location>
        <topology evidence="1">Multi-pass membrane protein</topology>
    </subcellularLocation>
</comment>
<evidence type="ECO:0000256" key="9">
    <source>
        <dbReference type="SAM" id="Phobius"/>
    </source>
</evidence>
<reference evidence="11 12" key="1">
    <citation type="journal article" date="2023" name="Microbiol. Spectr.">
        <title>Symbiosis of Carpenter Bees with Uncharacterized Lactic Acid Bacteria Showing NAD Auxotrophy.</title>
        <authorList>
            <person name="Kawasaki S."/>
            <person name="Ozawa K."/>
            <person name="Mori T."/>
            <person name="Yamamoto A."/>
            <person name="Ito M."/>
            <person name="Ohkuma M."/>
            <person name="Sakamoto M."/>
            <person name="Matsutani M."/>
        </authorList>
    </citation>
    <scope>NUCLEOTIDE SEQUENCE [LARGE SCALE GENOMIC DNA]</scope>
    <source>
        <strain evidence="11 12">KimC2</strain>
    </source>
</reference>
<dbReference type="PIRSF" id="PIRSF006351">
    <property type="entry name" value="PTS_EIIC-Cellobiose"/>
    <property type="match status" value="1"/>
</dbReference>
<feature type="transmembrane region" description="Helical" evidence="9">
    <location>
        <begin position="142"/>
        <end position="159"/>
    </location>
</feature>
<keyword evidence="4 8" id="KW-0762">Sugar transport</keyword>
<keyword evidence="12" id="KW-1185">Reference proteome</keyword>
<protein>
    <recommendedName>
        <fullName evidence="8">Permease IIC component</fullName>
    </recommendedName>
</protein>
<dbReference type="AlphaFoldDB" id="A0AAU9DGT6"/>
<evidence type="ECO:0000256" key="1">
    <source>
        <dbReference type="ARBA" id="ARBA00004651"/>
    </source>
</evidence>
<feature type="transmembrane region" description="Helical" evidence="9">
    <location>
        <begin position="288"/>
        <end position="307"/>
    </location>
</feature>
<feature type="transmembrane region" description="Helical" evidence="9">
    <location>
        <begin position="34"/>
        <end position="53"/>
    </location>
</feature>
<evidence type="ECO:0000256" key="3">
    <source>
        <dbReference type="ARBA" id="ARBA00022475"/>
    </source>
</evidence>
<dbReference type="PANTHER" id="PTHR33989">
    <property type="match status" value="1"/>
</dbReference>
<keyword evidence="6 9" id="KW-1133">Transmembrane helix</keyword>
<dbReference type="InterPro" id="IPR004796">
    <property type="entry name" value="PTS_IIC_cello"/>
</dbReference>
<evidence type="ECO:0000256" key="4">
    <source>
        <dbReference type="ARBA" id="ARBA00022597"/>
    </source>
</evidence>
<gene>
    <name evidence="11" type="primary">pts6C</name>
    <name evidence="11" type="ORF">KIMC2_05090</name>
</gene>
<evidence type="ECO:0000256" key="8">
    <source>
        <dbReference type="PIRNR" id="PIRNR006351"/>
    </source>
</evidence>
<keyword evidence="3 8" id="KW-1003">Cell membrane</keyword>
<feature type="transmembrane region" description="Helical" evidence="9">
    <location>
        <begin position="220"/>
        <end position="243"/>
    </location>
</feature>
<name>A0AAU9DGT6_9LACO</name>
<dbReference type="GO" id="GO:0008982">
    <property type="term" value="F:protein-N(PI)-phosphohistidine-sugar phosphotransferase activity"/>
    <property type="evidence" value="ECO:0007669"/>
    <property type="project" value="UniProtKB-UniRule"/>
</dbReference>
<feature type="transmembrane region" description="Helical" evidence="9">
    <location>
        <begin position="105"/>
        <end position="122"/>
    </location>
</feature>
<dbReference type="InterPro" id="IPR051088">
    <property type="entry name" value="PTS_Sugar-EIIC/EIIB"/>
</dbReference>
<proteinExistence type="predicted"/>
<evidence type="ECO:0000256" key="5">
    <source>
        <dbReference type="ARBA" id="ARBA00022692"/>
    </source>
</evidence>
<evidence type="ECO:0000259" key="10">
    <source>
        <dbReference type="PROSITE" id="PS51105"/>
    </source>
</evidence>
<organism evidence="11 12">
    <name type="scientific">Xylocopilactobacillus apis</name>
    <dbReference type="NCBI Taxonomy" id="2932183"/>
    <lineage>
        <taxon>Bacteria</taxon>
        <taxon>Bacillati</taxon>
        <taxon>Bacillota</taxon>
        <taxon>Bacilli</taxon>
        <taxon>Lactobacillales</taxon>
        <taxon>Lactobacillaceae</taxon>
        <taxon>Xylocopilactobacillus</taxon>
    </lineage>
</organism>
<evidence type="ECO:0000256" key="6">
    <source>
        <dbReference type="ARBA" id="ARBA00022989"/>
    </source>
</evidence>
<accession>A0AAU9DGT6</accession>
<dbReference type="PANTHER" id="PTHR33989:SF11">
    <property type="entry name" value="LICHENAN PERMEASE IIC COMPONENT"/>
    <property type="match status" value="1"/>
</dbReference>
<dbReference type="PROSITE" id="PS51105">
    <property type="entry name" value="PTS_EIIC_TYPE_3"/>
    <property type="match status" value="1"/>
</dbReference>